<comment type="caution">
    <text evidence="4">The sequence shown here is derived from an EMBL/GenBank/DDBJ whole genome shotgun (WGS) entry which is preliminary data.</text>
</comment>
<feature type="region of interest" description="Disordered" evidence="2">
    <location>
        <begin position="134"/>
        <end position="160"/>
    </location>
</feature>
<dbReference type="EMBL" id="JBHSPA010000004">
    <property type="protein sequence ID" value="MFC5822563.1"/>
    <property type="molecule type" value="Genomic_DNA"/>
</dbReference>
<sequence>MQALEDAAEQSAELARTLQDSLLPPVLVIPPGLQAAARYLPAGQGTRVLGDFYDLFAAGPVHWCAVLGDVSGHGVEAAKITALARYTVRADAPRHISPAQVLNQLNSALLAQRAGPQRCLTAICAVFRAAAARPPRRLPRPGRHRHRRTHQRHRHDLLRR</sequence>
<dbReference type="Proteomes" id="UP001596058">
    <property type="component" value="Unassembled WGS sequence"/>
</dbReference>
<protein>
    <submittedName>
        <fullName evidence="4">PP2C family protein-serine/threonine phosphatase</fullName>
        <ecNumber evidence="4">3.1.3.16</ecNumber>
    </submittedName>
</protein>
<dbReference type="Pfam" id="PF07228">
    <property type="entry name" value="SpoIIE"/>
    <property type="match status" value="1"/>
</dbReference>
<evidence type="ECO:0000313" key="5">
    <source>
        <dbReference type="Proteomes" id="UP001596058"/>
    </source>
</evidence>
<proteinExistence type="predicted"/>
<name>A0ABW1CCK8_9ACTN</name>
<evidence type="ECO:0000313" key="4">
    <source>
        <dbReference type="EMBL" id="MFC5822563.1"/>
    </source>
</evidence>
<dbReference type="GO" id="GO:0004722">
    <property type="term" value="F:protein serine/threonine phosphatase activity"/>
    <property type="evidence" value="ECO:0007669"/>
    <property type="project" value="UniProtKB-EC"/>
</dbReference>
<dbReference type="RefSeq" id="WP_379512115.1">
    <property type="nucleotide sequence ID" value="NZ_JBHSPA010000004.1"/>
</dbReference>
<dbReference type="PANTHER" id="PTHR43156:SF2">
    <property type="entry name" value="STAGE II SPORULATION PROTEIN E"/>
    <property type="match status" value="1"/>
</dbReference>
<reference evidence="5" key="1">
    <citation type="journal article" date="2019" name="Int. J. Syst. Evol. Microbiol.">
        <title>The Global Catalogue of Microorganisms (GCM) 10K type strain sequencing project: providing services to taxonomists for standard genome sequencing and annotation.</title>
        <authorList>
            <consortium name="The Broad Institute Genomics Platform"/>
            <consortium name="The Broad Institute Genome Sequencing Center for Infectious Disease"/>
            <person name="Wu L."/>
            <person name="Ma J."/>
        </authorList>
    </citation>
    <scope>NUCLEOTIDE SEQUENCE [LARGE SCALE GENOMIC DNA]</scope>
    <source>
        <strain evidence="5">CCUG 53903</strain>
    </source>
</reference>
<evidence type="ECO:0000256" key="1">
    <source>
        <dbReference type="ARBA" id="ARBA00022801"/>
    </source>
</evidence>
<accession>A0ABW1CCK8</accession>
<keyword evidence="5" id="KW-1185">Reference proteome</keyword>
<dbReference type="PANTHER" id="PTHR43156">
    <property type="entry name" value="STAGE II SPORULATION PROTEIN E-RELATED"/>
    <property type="match status" value="1"/>
</dbReference>
<dbReference type="InterPro" id="IPR052016">
    <property type="entry name" value="Bact_Sigma-Reg"/>
</dbReference>
<keyword evidence="1 4" id="KW-0378">Hydrolase</keyword>
<dbReference type="InterPro" id="IPR036457">
    <property type="entry name" value="PPM-type-like_dom_sf"/>
</dbReference>
<dbReference type="Gene3D" id="3.60.40.10">
    <property type="entry name" value="PPM-type phosphatase domain"/>
    <property type="match status" value="1"/>
</dbReference>
<dbReference type="InterPro" id="IPR001932">
    <property type="entry name" value="PPM-type_phosphatase-like_dom"/>
</dbReference>
<gene>
    <name evidence="4" type="ORF">ACFPZ3_01725</name>
</gene>
<organism evidence="4 5">
    <name type="scientific">Nonomuraea insulae</name>
    <dbReference type="NCBI Taxonomy" id="1616787"/>
    <lineage>
        <taxon>Bacteria</taxon>
        <taxon>Bacillati</taxon>
        <taxon>Actinomycetota</taxon>
        <taxon>Actinomycetes</taxon>
        <taxon>Streptosporangiales</taxon>
        <taxon>Streptosporangiaceae</taxon>
        <taxon>Nonomuraea</taxon>
    </lineage>
</organism>
<evidence type="ECO:0000259" key="3">
    <source>
        <dbReference type="Pfam" id="PF07228"/>
    </source>
</evidence>
<feature type="domain" description="PPM-type phosphatase" evidence="3">
    <location>
        <begin position="62"/>
        <end position="129"/>
    </location>
</feature>
<evidence type="ECO:0000256" key="2">
    <source>
        <dbReference type="SAM" id="MobiDB-lite"/>
    </source>
</evidence>
<dbReference type="EC" id="3.1.3.16" evidence="4"/>